<feature type="region of interest" description="Disordered" evidence="1">
    <location>
        <begin position="284"/>
        <end position="365"/>
    </location>
</feature>
<feature type="region of interest" description="Disordered" evidence="1">
    <location>
        <begin position="1"/>
        <end position="26"/>
    </location>
</feature>
<sequence length="449" mass="46108">MGVFNSKQVRPKHTKRDGTPTSPQGAVCPPGTLWYDETCADPNQESHGCFVADPCEGLTVAAASTSGVPVKYTKRASETENCAPESFYNTTCGLPGYFFYGCFDPDPCSSASSEAAAASTSAAAISSASAAAATSTQTSTKTSTAHTKTTSSTSPISSTSLTSSTSSTPSTPSTSSRNLRSSSSFPPASSQTSSTVSSSKASSTPPPTSAHTAIPIAATSSAPVATVHSSSSSHSNTAAVAAGTVGAIIGAIIALILILVVLRWHKRRTEDKVRATEQDNDLRLQGVDASGAGNAFQDKDGSETAPASRDADHNSLWYPGTNNAGVDGHAAYKRSDPCSPSRPWSPIQPGPEMLGSTPDPIGKQPELEVPAFHIPAELPPNAERSSINTPRQTPSPSRVNSSGHGGLRQTADGSVMHPNLDGGHGGKKTGESHVTSWMSYDGDGSSLVQ</sequence>
<evidence type="ECO:0000313" key="4">
    <source>
        <dbReference type="Proteomes" id="UP000578531"/>
    </source>
</evidence>
<feature type="region of interest" description="Disordered" evidence="1">
    <location>
        <begin position="132"/>
        <end position="212"/>
    </location>
</feature>
<protein>
    <submittedName>
        <fullName evidence="3">Uncharacterized protein</fullName>
    </submittedName>
</protein>
<keyword evidence="2" id="KW-0472">Membrane</keyword>
<dbReference type="AlphaFoldDB" id="A0A8H6L1V8"/>
<comment type="caution">
    <text evidence="3">The sequence shown here is derived from an EMBL/GenBank/DDBJ whole genome shotgun (WGS) entry which is preliminary data.</text>
</comment>
<feature type="region of interest" description="Disordered" evidence="1">
    <location>
        <begin position="378"/>
        <end position="449"/>
    </location>
</feature>
<dbReference type="EMBL" id="JACCJC010000048">
    <property type="protein sequence ID" value="KAF6232460.1"/>
    <property type="molecule type" value="Genomic_DNA"/>
</dbReference>
<evidence type="ECO:0000313" key="3">
    <source>
        <dbReference type="EMBL" id="KAF6232460.1"/>
    </source>
</evidence>
<organism evidence="3 4">
    <name type="scientific">Letharia columbiana</name>
    <dbReference type="NCBI Taxonomy" id="112416"/>
    <lineage>
        <taxon>Eukaryota</taxon>
        <taxon>Fungi</taxon>
        <taxon>Dikarya</taxon>
        <taxon>Ascomycota</taxon>
        <taxon>Pezizomycotina</taxon>
        <taxon>Lecanoromycetes</taxon>
        <taxon>OSLEUM clade</taxon>
        <taxon>Lecanoromycetidae</taxon>
        <taxon>Lecanorales</taxon>
        <taxon>Lecanorineae</taxon>
        <taxon>Parmeliaceae</taxon>
        <taxon>Letharia</taxon>
    </lineage>
</organism>
<keyword evidence="4" id="KW-1185">Reference proteome</keyword>
<name>A0A8H6L1V8_9LECA</name>
<accession>A0A8H6L1V8</accession>
<keyword evidence="2" id="KW-1133">Transmembrane helix</keyword>
<dbReference type="RefSeq" id="XP_037161887.1">
    <property type="nucleotide sequence ID" value="XM_037311230.1"/>
</dbReference>
<reference evidence="3 4" key="1">
    <citation type="journal article" date="2020" name="Genomics">
        <title>Complete, high-quality genomes from long-read metagenomic sequencing of two wolf lichen thalli reveals enigmatic genome architecture.</title>
        <authorList>
            <person name="McKenzie S.K."/>
            <person name="Walston R.F."/>
            <person name="Allen J.L."/>
        </authorList>
    </citation>
    <scope>NUCLEOTIDE SEQUENCE [LARGE SCALE GENOMIC DNA]</scope>
    <source>
        <strain evidence="3">WasteWater2</strain>
    </source>
</reference>
<keyword evidence="2" id="KW-0812">Transmembrane</keyword>
<feature type="compositionally biased region" description="Polar residues" evidence="1">
    <location>
        <begin position="383"/>
        <end position="402"/>
    </location>
</feature>
<gene>
    <name evidence="3" type="ORF">HO173_009340</name>
</gene>
<dbReference type="OrthoDB" id="5425191at2759"/>
<dbReference type="Proteomes" id="UP000578531">
    <property type="component" value="Unassembled WGS sequence"/>
</dbReference>
<evidence type="ECO:0000256" key="1">
    <source>
        <dbReference type="SAM" id="MobiDB-lite"/>
    </source>
</evidence>
<evidence type="ECO:0000256" key="2">
    <source>
        <dbReference type="SAM" id="Phobius"/>
    </source>
</evidence>
<feature type="transmembrane region" description="Helical" evidence="2">
    <location>
        <begin position="238"/>
        <end position="262"/>
    </location>
</feature>
<dbReference type="GeneID" id="59290991"/>
<proteinExistence type="predicted"/>